<evidence type="ECO:0000256" key="7">
    <source>
        <dbReference type="ARBA" id="ARBA00022833"/>
    </source>
</evidence>
<organism evidence="13 14">
    <name type="scientific">Lentzea cavernae</name>
    <dbReference type="NCBI Taxonomy" id="2020703"/>
    <lineage>
        <taxon>Bacteria</taxon>
        <taxon>Bacillati</taxon>
        <taxon>Actinomycetota</taxon>
        <taxon>Actinomycetes</taxon>
        <taxon>Pseudonocardiales</taxon>
        <taxon>Pseudonocardiaceae</taxon>
        <taxon>Lentzea</taxon>
    </lineage>
</organism>
<keyword evidence="14" id="KW-1185">Reference proteome</keyword>
<feature type="transmembrane region" description="Helical" evidence="11">
    <location>
        <begin position="542"/>
        <end position="563"/>
    </location>
</feature>
<dbReference type="InterPro" id="IPR001915">
    <property type="entry name" value="Peptidase_M48"/>
</dbReference>
<feature type="transmembrane region" description="Helical" evidence="11">
    <location>
        <begin position="56"/>
        <end position="76"/>
    </location>
</feature>
<protein>
    <recommendedName>
        <fullName evidence="12">Peptidase M48 domain-containing protein</fullName>
    </recommendedName>
</protein>
<comment type="cofactor">
    <cofactor evidence="1">
        <name>Zn(2+)</name>
        <dbReference type="ChEBI" id="CHEBI:29105"/>
    </cofactor>
</comment>
<keyword evidence="10 11" id="KW-0472">Membrane</keyword>
<dbReference type="PANTHER" id="PTHR43221">
    <property type="entry name" value="PROTEASE HTPX"/>
    <property type="match status" value="1"/>
</dbReference>
<evidence type="ECO:0000313" key="13">
    <source>
        <dbReference type="EMBL" id="GHH42657.1"/>
    </source>
</evidence>
<evidence type="ECO:0000256" key="4">
    <source>
        <dbReference type="ARBA" id="ARBA00022692"/>
    </source>
</evidence>
<feature type="transmembrane region" description="Helical" evidence="11">
    <location>
        <begin position="645"/>
        <end position="669"/>
    </location>
</feature>
<dbReference type="CDD" id="cd07329">
    <property type="entry name" value="M56_like"/>
    <property type="match status" value="1"/>
</dbReference>
<feature type="transmembrane region" description="Helical" evidence="11">
    <location>
        <begin position="398"/>
        <end position="418"/>
    </location>
</feature>
<keyword evidence="9" id="KW-0482">Metalloprotease</keyword>
<feature type="transmembrane region" description="Helical" evidence="11">
    <location>
        <begin position="430"/>
        <end position="456"/>
    </location>
</feature>
<feature type="transmembrane region" description="Helical" evidence="11">
    <location>
        <begin position="569"/>
        <end position="594"/>
    </location>
</feature>
<proteinExistence type="predicted"/>
<keyword evidence="6" id="KW-0378">Hydrolase</keyword>
<feature type="transmembrane region" description="Helical" evidence="11">
    <location>
        <begin position="174"/>
        <end position="198"/>
    </location>
</feature>
<feature type="transmembrane region" description="Helical" evidence="11">
    <location>
        <begin position="507"/>
        <end position="530"/>
    </location>
</feature>
<evidence type="ECO:0000256" key="9">
    <source>
        <dbReference type="ARBA" id="ARBA00023049"/>
    </source>
</evidence>
<feature type="transmembrane region" description="Helical" evidence="11">
    <location>
        <begin position="601"/>
        <end position="625"/>
    </location>
</feature>
<keyword evidence="4 11" id="KW-0812">Transmembrane</keyword>
<dbReference type="Proteomes" id="UP000605568">
    <property type="component" value="Unassembled WGS sequence"/>
</dbReference>
<evidence type="ECO:0000259" key="12">
    <source>
        <dbReference type="Pfam" id="PF01435"/>
    </source>
</evidence>
<gene>
    <name evidence="13" type="ORF">GCM10017774_39380</name>
</gene>
<keyword evidence="7" id="KW-0862">Zinc</keyword>
<keyword evidence="3" id="KW-0645">Protease</keyword>
<feature type="transmembrane region" description="Helical" evidence="11">
    <location>
        <begin position="328"/>
        <end position="351"/>
    </location>
</feature>
<dbReference type="Pfam" id="PF01435">
    <property type="entry name" value="Peptidase_M48"/>
    <property type="match status" value="1"/>
</dbReference>
<evidence type="ECO:0000313" key="14">
    <source>
        <dbReference type="Proteomes" id="UP000605568"/>
    </source>
</evidence>
<dbReference type="InterPro" id="IPR050083">
    <property type="entry name" value="HtpX_protease"/>
</dbReference>
<evidence type="ECO:0000256" key="10">
    <source>
        <dbReference type="ARBA" id="ARBA00023136"/>
    </source>
</evidence>
<evidence type="ECO:0000256" key="2">
    <source>
        <dbReference type="ARBA" id="ARBA00022475"/>
    </source>
</evidence>
<dbReference type="PANTHER" id="PTHR43221:SF2">
    <property type="entry name" value="PROTEASE HTPX HOMOLOG"/>
    <property type="match status" value="1"/>
</dbReference>
<feature type="transmembrane region" description="Helical" evidence="11">
    <location>
        <begin position="681"/>
        <end position="702"/>
    </location>
</feature>
<keyword evidence="5" id="KW-0479">Metal-binding</keyword>
<evidence type="ECO:0000256" key="8">
    <source>
        <dbReference type="ARBA" id="ARBA00022989"/>
    </source>
</evidence>
<keyword evidence="2" id="KW-1003">Cell membrane</keyword>
<feature type="domain" description="Peptidase M48" evidence="12">
    <location>
        <begin position="139"/>
        <end position="289"/>
    </location>
</feature>
<evidence type="ECO:0000256" key="1">
    <source>
        <dbReference type="ARBA" id="ARBA00001947"/>
    </source>
</evidence>
<evidence type="ECO:0000256" key="11">
    <source>
        <dbReference type="SAM" id="Phobius"/>
    </source>
</evidence>
<feature type="transmembrane region" description="Helical" evidence="11">
    <location>
        <begin position="300"/>
        <end position="322"/>
    </location>
</feature>
<evidence type="ECO:0000256" key="3">
    <source>
        <dbReference type="ARBA" id="ARBA00022670"/>
    </source>
</evidence>
<accession>A0ABQ3MEP2</accession>
<sequence>MTATAEPPVREQHRRDGLPAGTTTLFVLLMAAVLATTSTVFFGFNYSMSQVHWSATTWMTLGLSLVIAGAGVHYLLHPWWMRRRAALVELSEEDSPELLGELRGLCEVAGVARPRFMLAPYATETPGGQAFGRLGDRMVRIDAGLVALRGLSAPAFRAIVLHELAHLRNRDVDLTYWTVAIWRSFVVVATLPMAWQVVTDLGTWWHDVRVVLSLTVLTSLILLTRNAVLRSRELHADARLAGWDDTEAAQALHRAVERQAGRSDRATVLKRAWDDHPHPRRRLEVLDDRTLLAGPRSWELFALGVLAPTLLGNFYALLGSALKGIPALAPFLVIIPVSAALAGAVTLSVVGTGKSRRLLVVPLVLCGGYLVGEATSLVNNAGSTFALFGEWEGAAPRTVAAAIGSLVVMFGLLVVWAASSATALEEAGRGVRGVVAVVSAVGAVALVPWLTIWWTLRSDPAMTLSSVGGRGGPAMPPGPLSVYDDVVSVVLDLSTFLRDSVFLRGSVYVPGVVLGLVLLWLVPLVIACGAKANPIAAAVRRDVWRVLALSVAAGALCLVLYGLNLLVPLPGAAALDTATLAAQLVVALVIPLVTTQLRPPLVLMGVTLVATVSAVVAWTLVGVGPCDGCDDSTLASIAVYWHHKIVFGAVVAVPVLLVVVALMTLARVAPRPAPETPAGRLGPIPLAGSSTLVLCLLVASVLPGAGNWTQFEPVVTTRECLIGTWREVEGHRTTTLRGTPVPITTKGQVWTVNADGTARQDFAPGAVHTGVYEGQEISLAFTGTASFRYEMEDDKIHLRATSISGTQTVRIGSRPEQTRPLDQVMSPMSSLSTQCDKDQLIVSDGNWKQTFARARN</sequence>
<keyword evidence="8 11" id="KW-1133">Transmembrane helix</keyword>
<feature type="transmembrane region" description="Helical" evidence="11">
    <location>
        <begin position="20"/>
        <end position="44"/>
    </location>
</feature>
<feature type="transmembrane region" description="Helical" evidence="11">
    <location>
        <begin position="204"/>
        <end position="223"/>
    </location>
</feature>
<evidence type="ECO:0000256" key="6">
    <source>
        <dbReference type="ARBA" id="ARBA00022801"/>
    </source>
</evidence>
<dbReference type="EMBL" id="BNAR01000005">
    <property type="protein sequence ID" value="GHH42657.1"/>
    <property type="molecule type" value="Genomic_DNA"/>
</dbReference>
<reference evidence="14" key="1">
    <citation type="journal article" date="2019" name="Int. J. Syst. Evol. Microbiol.">
        <title>The Global Catalogue of Microorganisms (GCM) 10K type strain sequencing project: providing services to taxonomists for standard genome sequencing and annotation.</title>
        <authorList>
            <consortium name="The Broad Institute Genomics Platform"/>
            <consortium name="The Broad Institute Genome Sequencing Center for Infectious Disease"/>
            <person name="Wu L."/>
            <person name="Ma J."/>
        </authorList>
    </citation>
    <scope>NUCLEOTIDE SEQUENCE [LARGE SCALE GENOMIC DNA]</scope>
    <source>
        <strain evidence="14">CGMCC 4.7367</strain>
    </source>
</reference>
<dbReference type="Gene3D" id="3.30.2010.10">
    <property type="entry name" value="Metalloproteases ('zincins'), catalytic domain"/>
    <property type="match status" value="1"/>
</dbReference>
<comment type="caution">
    <text evidence="13">The sequence shown here is derived from an EMBL/GenBank/DDBJ whole genome shotgun (WGS) entry which is preliminary data.</text>
</comment>
<name>A0ABQ3MEP2_9PSEU</name>
<dbReference type="RefSeq" id="WP_191299425.1">
    <property type="nucleotide sequence ID" value="NZ_BNAR01000005.1"/>
</dbReference>
<feature type="transmembrane region" description="Helical" evidence="11">
    <location>
        <begin position="358"/>
        <end position="378"/>
    </location>
</feature>
<evidence type="ECO:0000256" key="5">
    <source>
        <dbReference type="ARBA" id="ARBA00022723"/>
    </source>
</evidence>